<accession>A0ABP2T933</accession>
<reference evidence="1 2" key="1">
    <citation type="submission" date="2013-01" db="EMBL/GenBank/DDBJ databases">
        <authorList>
            <person name="Harkins D.M."/>
            <person name="Durkin A.S."/>
            <person name="Brinkac L.M."/>
            <person name="Haft D.H."/>
            <person name="Selengut J.D."/>
            <person name="Sanka R."/>
            <person name="DePew J."/>
            <person name="Purushe J."/>
            <person name="Whelen A.C."/>
            <person name="Vinetz J.M."/>
            <person name="Sutton G.G."/>
            <person name="Nierman W.C."/>
            <person name="Fouts D.E."/>
        </authorList>
    </citation>
    <scope>NUCLEOTIDE SEQUENCE [LARGE SCALE GENOMIC DNA]</scope>
    <source>
        <strain evidence="1 2">2007001578</strain>
    </source>
</reference>
<keyword evidence="2" id="KW-1185">Reference proteome</keyword>
<gene>
    <name evidence="1" type="ORF">LEP1GSC035_0046</name>
</gene>
<evidence type="ECO:0000313" key="1">
    <source>
        <dbReference type="EMBL" id="EMN00734.1"/>
    </source>
</evidence>
<dbReference type="EMBL" id="AHMH02000077">
    <property type="protein sequence ID" value="EMN00734.1"/>
    <property type="molecule type" value="Genomic_DNA"/>
</dbReference>
<comment type="caution">
    <text evidence="1">The sequence shown here is derived from an EMBL/GenBank/DDBJ whole genome shotgun (WGS) entry which is preliminary data.</text>
</comment>
<dbReference type="Proteomes" id="UP000012099">
    <property type="component" value="Unassembled WGS sequence"/>
</dbReference>
<evidence type="ECO:0000313" key="2">
    <source>
        <dbReference type="Proteomes" id="UP000012099"/>
    </source>
</evidence>
<protein>
    <submittedName>
        <fullName evidence="1">Uncharacterized protein</fullName>
    </submittedName>
</protein>
<sequence length="76" mass="8882">MSLETKLKLGKLLSITNIHPEKTVDLFSFEIVGTLTFLFTNKFRSWVNFLLQITRSETFFAPFNCIVFNLNRSIHI</sequence>
<proteinExistence type="predicted"/>
<organism evidence="1 2">
    <name type="scientific">Leptospira noguchii str. 2007001578</name>
    <dbReference type="NCBI Taxonomy" id="1049974"/>
    <lineage>
        <taxon>Bacteria</taxon>
        <taxon>Pseudomonadati</taxon>
        <taxon>Spirochaetota</taxon>
        <taxon>Spirochaetia</taxon>
        <taxon>Leptospirales</taxon>
        <taxon>Leptospiraceae</taxon>
        <taxon>Leptospira</taxon>
    </lineage>
</organism>
<name>A0ABP2T933_9LEPT</name>